<dbReference type="PANTHER" id="PTHR21139">
    <property type="entry name" value="TRIOSEPHOSPHATE ISOMERASE"/>
    <property type="match status" value="1"/>
</dbReference>
<comment type="subunit">
    <text evidence="7 8">Homodimer.</text>
</comment>
<evidence type="ECO:0000256" key="3">
    <source>
        <dbReference type="ARBA" id="ARBA00022432"/>
    </source>
</evidence>
<feature type="binding site" evidence="7">
    <location>
        <begin position="9"/>
        <end position="11"/>
    </location>
    <ligand>
        <name>substrate</name>
    </ligand>
</feature>
<name>A0ABX1QC67_9RHOO</name>
<dbReference type="GO" id="GO:0004807">
    <property type="term" value="F:triose-phosphate isomerase activity"/>
    <property type="evidence" value="ECO:0007669"/>
    <property type="project" value="UniProtKB-EC"/>
</dbReference>
<evidence type="ECO:0000313" key="10">
    <source>
        <dbReference type="Proteomes" id="UP000648984"/>
    </source>
</evidence>
<evidence type="ECO:0000256" key="8">
    <source>
        <dbReference type="RuleBase" id="RU363013"/>
    </source>
</evidence>
<evidence type="ECO:0000256" key="4">
    <source>
        <dbReference type="ARBA" id="ARBA00022490"/>
    </source>
</evidence>
<reference evidence="9 10" key="1">
    <citation type="submission" date="2019-12" db="EMBL/GenBank/DDBJ databases">
        <title>Comparative genomics gives insights into the taxonomy of the Azoarcus-Aromatoleum group and reveals separate origins of nif in the plant-associated Azoarcus and non-plant-associated Aromatoleum sub-groups.</title>
        <authorList>
            <person name="Lafos M."/>
            <person name="Maluk M."/>
            <person name="Batista M."/>
            <person name="Junghare M."/>
            <person name="Carmona M."/>
            <person name="Faoro H."/>
            <person name="Cruz L.M."/>
            <person name="Battistoni F."/>
            <person name="De Souza E."/>
            <person name="Pedrosa F."/>
            <person name="Chen W.-M."/>
            <person name="Poole P.S."/>
            <person name="Dixon R.A."/>
            <person name="James E.K."/>
        </authorList>
    </citation>
    <scope>NUCLEOTIDE SEQUENCE [LARGE SCALE GENOMIC DNA]</scope>
    <source>
        <strain evidence="9 10">22Lin</strain>
    </source>
</reference>
<dbReference type="PROSITE" id="PS00171">
    <property type="entry name" value="TIM_1"/>
    <property type="match status" value="1"/>
</dbReference>
<feature type="binding site" evidence="7">
    <location>
        <begin position="230"/>
        <end position="231"/>
    </location>
    <ligand>
        <name>substrate</name>
    </ligand>
</feature>
<feature type="binding site" evidence="7">
    <location>
        <position position="171"/>
    </location>
    <ligand>
        <name>substrate</name>
    </ligand>
</feature>
<dbReference type="RefSeq" id="WP_169259926.1">
    <property type="nucleotide sequence ID" value="NZ_WTVQ01000011.1"/>
</dbReference>
<feature type="active site" description="Proton acceptor" evidence="7">
    <location>
        <position position="165"/>
    </location>
</feature>
<evidence type="ECO:0000256" key="5">
    <source>
        <dbReference type="ARBA" id="ARBA00023152"/>
    </source>
</evidence>
<dbReference type="NCBIfam" id="TIGR00419">
    <property type="entry name" value="tim"/>
    <property type="match status" value="1"/>
</dbReference>
<comment type="similarity">
    <text evidence="2 7 8">Belongs to the triosephosphate isomerase family.</text>
</comment>
<evidence type="ECO:0000313" key="9">
    <source>
        <dbReference type="EMBL" id="NMG74774.1"/>
    </source>
</evidence>
<evidence type="ECO:0000256" key="7">
    <source>
        <dbReference type="HAMAP-Rule" id="MF_00147"/>
    </source>
</evidence>
<dbReference type="PROSITE" id="PS51440">
    <property type="entry name" value="TIM_2"/>
    <property type="match status" value="1"/>
</dbReference>
<proteinExistence type="inferred from homology"/>
<keyword evidence="4 7" id="KW-0963">Cytoplasm</keyword>
<dbReference type="InterPro" id="IPR035990">
    <property type="entry name" value="TIM_sf"/>
</dbReference>
<dbReference type="Gene3D" id="3.20.20.70">
    <property type="entry name" value="Aldolase class I"/>
    <property type="match status" value="1"/>
</dbReference>
<dbReference type="InterPro" id="IPR013785">
    <property type="entry name" value="Aldolase_TIM"/>
</dbReference>
<evidence type="ECO:0000256" key="2">
    <source>
        <dbReference type="ARBA" id="ARBA00007422"/>
    </source>
</evidence>
<comment type="subcellular location">
    <subcellularLocation>
        <location evidence="7 8">Cytoplasm</location>
    </subcellularLocation>
</comment>
<evidence type="ECO:0000256" key="6">
    <source>
        <dbReference type="ARBA" id="ARBA00023235"/>
    </source>
</evidence>
<dbReference type="PANTHER" id="PTHR21139:SF42">
    <property type="entry name" value="TRIOSEPHOSPHATE ISOMERASE"/>
    <property type="match status" value="1"/>
</dbReference>
<gene>
    <name evidence="7" type="primary">tpiA</name>
    <name evidence="9" type="ORF">GPA25_08370</name>
</gene>
<organism evidence="9 10">
    <name type="scientific">Aromatoleum diolicum</name>
    <dbReference type="NCBI Taxonomy" id="75796"/>
    <lineage>
        <taxon>Bacteria</taxon>
        <taxon>Pseudomonadati</taxon>
        <taxon>Pseudomonadota</taxon>
        <taxon>Betaproteobacteria</taxon>
        <taxon>Rhodocyclales</taxon>
        <taxon>Rhodocyclaceae</taxon>
        <taxon>Aromatoleum</taxon>
    </lineage>
</organism>
<keyword evidence="6 7" id="KW-0413">Isomerase</keyword>
<dbReference type="Pfam" id="PF00121">
    <property type="entry name" value="TIM"/>
    <property type="match status" value="1"/>
</dbReference>
<sequence length="250" mass="26278">MKRKLVVGNWKMNGDRERNQILLREVLQGLPVGVECAICVPFPYLAQAESLLGGTSLGLGAQTLSEFDHGAHTGEVSGAMLADFSVRYVIVGHSERRALQGESDSLVARKALAALRAGLIPLVCIGETLAEREAGETENVLQRQLDALAEVLDADSIGRIAVAYEPVWAIGTGRAASVEQVQAVLSFVRAWLAGRVRDAGDVRILYGGSVKADSAQALFGLPDADGGLIGGASLEAPQFLEICEAAVAAS</sequence>
<dbReference type="EC" id="5.3.1.1" evidence="7 8"/>
<comment type="function">
    <text evidence="7">Involved in the gluconeogenesis. Catalyzes stereospecifically the conversion of dihydroxyacetone phosphate (DHAP) to D-glyceraldehyde-3-phosphate (G3P).</text>
</comment>
<accession>A0ABX1QC67</accession>
<comment type="caution">
    <text evidence="9">The sequence shown here is derived from an EMBL/GenBank/DDBJ whole genome shotgun (WGS) entry which is preliminary data.</text>
</comment>
<dbReference type="EMBL" id="WTVQ01000011">
    <property type="protein sequence ID" value="NMG74774.1"/>
    <property type="molecule type" value="Genomic_DNA"/>
</dbReference>
<dbReference type="Proteomes" id="UP000648984">
    <property type="component" value="Unassembled WGS sequence"/>
</dbReference>
<dbReference type="InterPro" id="IPR000652">
    <property type="entry name" value="Triosephosphate_isomerase"/>
</dbReference>
<comment type="pathway">
    <text evidence="1">Carbohydrate metabolism; erythritol degradation.</text>
</comment>
<feature type="active site" description="Electrophile" evidence="7">
    <location>
        <position position="93"/>
    </location>
</feature>
<dbReference type="InterPro" id="IPR020861">
    <property type="entry name" value="Triosephosphate_isomerase_AS"/>
</dbReference>
<protein>
    <recommendedName>
        <fullName evidence="7 8">Triosephosphate isomerase</fullName>
        <shortName evidence="7">TIM</shortName>
        <shortName evidence="7">TPI</shortName>
        <ecNumber evidence="7 8">5.3.1.1</ecNumber>
    </recommendedName>
    <alternativeName>
        <fullName evidence="7">Triose-phosphate isomerase</fullName>
    </alternativeName>
</protein>
<dbReference type="HAMAP" id="MF_00147_B">
    <property type="entry name" value="TIM_B"/>
    <property type="match status" value="1"/>
</dbReference>
<comment type="pathway">
    <text evidence="7 8">Carbohydrate degradation; glycolysis; D-glyceraldehyde 3-phosphate from glycerone phosphate: step 1/1.</text>
</comment>
<comment type="pathway">
    <text evidence="7 8">Carbohydrate biosynthesis; gluconeogenesis.</text>
</comment>
<keyword evidence="5 7" id="KW-0324">Glycolysis</keyword>
<dbReference type="SUPFAM" id="SSF51351">
    <property type="entry name" value="Triosephosphate isomerase (TIM)"/>
    <property type="match status" value="1"/>
</dbReference>
<dbReference type="InterPro" id="IPR022896">
    <property type="entry name" value="TrioseP_Isoase_bac/euk"/>
</dbReference>
<comment type="catalytic activity">
    <reaction evidence="7 8">
        <text>D-glyceraldehyde 3-phosphate = dihydroxyacetone phosphate</text>
        <dbReference type="Rhea" id="RHEA:18585"/>
        <dbReference type="ChEBI" id="CHEBI:57642"/>
        <dbReference type="ChEBI" id="CHEBI:59776"/>
        <dbReference type="EC" id="5.3.1.1"/>
    </reaction>
</comment>
<evidence type="ECO:0000256" key="1">
    <source>
        <dbReference type="ARBA" id="ARBA00004939"/>
    </source>
</evidence>
<keyword evidence="10" id="KW-1185">Reference proteome</keyword>
<dbReference type="CDD" id="cd00311">
    <property type="entry name" value="TIM"/>
    <property type="match status" value="1"/>
</dbReference>
<feature type="binding site" evidence="7">
    <location>
        <position position="209"/>
    </location>
    <ligand>
        <name>substrate</name>
    </ligand>
</feature>
<keyword evidence="3 7" id="KW-0312">Gluconeogenesis</keyword>